<dbReference type="SUPFAM" id="SSF53649">
    <property type="entry name" value="Alkaline phosphatase-like"/>
    <property type="match status" value="1"/>
</dbReference>
<gene>
    <name evidence="4" type="ORF">BUFA31_20210</name>
</gene>
<dbReference type="CDD" id="cd16148">
    <property type="entry name" value="sulfatase_like"/>
    <property type="match status" value="1"/>
</dbReference>
<sequence length="488" mass="56571">MRAILLLFDSLNRHCLEPYGCGWTQTPNFSRLAKHSVMFDRCYAGSLPCMPARRELHTGRYNFLHRSWGPIEPFDDSMPELLKKSGVYTHLISDHQHYWEDGGATYHTRYNSWECVRGQEGDPWKAHVGAVELPPHLGQANKQDEVNRAYIRGLGKQPLEKVFGLAHEFLNENRDADNWLLHIEPFDPHEPFFAPEEYQNRYSDDYNGTRFDWPPYDHVTEPLAAQVHCRNQYGALLTMCDAYLGKLLDYMDVHRMWQDTMLIVATDHGFLLGEHGWWAKNRPLFYEELSHTPLFIWDPRTGAAGERRKALVQTIDLAPTLLSYFGVPVPPDMQGHDLQTVLQQDIPVRDAALFGMFGAHVCVTDGRWVYMRADRPGTALYDYTLLPLHQRAMYAPEELQKLTLHEPFSFTKGCRTLKIAMPKDFYPCMSTAPEENRDALFDLQTDPKQEHPIKDLIQEQHMIDLMRRLMQENDAPAEQYARIGLQQP</sequence>
<dbReference type="Pfam" id="PF00884">
    <property type="entry name" value="Sulfatase"/>
    <property type="match status" value="1"/>
</dbReference>
<dbReference type="InterPro" id="IPR017850">
    <property type="entry name" value="Alkaline_phosphatase_core_sf"/>
</dbReference>
<dbReference type="EMBL" id="BLYJ01000027">
    <property type="protein sequence ID" value="GFO88857.1"/>
    <property type="molecule type" value="Genomic_DNA"/>
</dbReference>
<reference evidence="4 5" key="1">
    <citation type="submission" date="2020-06" db="EMBL/GenBank/DDBJ databases">
        <title>Characterization of fructooligosaccharide metabolism and fructooligosaccharide-degrading enzymes in human commensal butyrate producers.</title>
        <authorList>
            <person name="Tanno H."/>
            <person name="Fujii T."/>
            <person name="Hirano K."/>
            <person name="Maeno S."/>
            <person name="Tonozuka T."/>
            <person name="Sakamoto M."/>
            <person name="Ohkuma M."/>
            <person name="Tochio T."/>
            <person name="Endo A."/>
        </authorList>
    </citation>
    <scope>NUCLEOTIDE SEQUENCE [LARGE SCALE GENOMIC DNA]</scope>
    <source>
        <strain evidence="4 5">JCM 31056</strain>
    </source>
</reference>
<keyword evidence="5" id="KW-1185">Reference proteome</keyword>
<organism evidence="4 5">
    <name type="scientific">Butyricicoccus faecihominis</name>
    <dbReference type="NCBI Taxonomy" id="1712515"/>
    <lineage>
        <taxon>Bacteria</taxon>
        <taxon>Bacillati</taxon>
        <taxon>Bacillota</taxon>
        <taxon>Clostridia</taxon>
        <taxon>Eubacteriales</taxon>
        <taxon>Butyricicoccaceae</taxon>
        <taxon>Butyricicoccus</taxon>
    </lineage>
</organism>
<evidence type="ECO:0000313" key="4">
    <source>
        <dbReference type="EMBL" id="GFO88857.1"/>
    </source>
</evidence>
<feature type="domain" description="Sulfatase N-terminal" evidence="3">
    <location>
        <begin position="4"/>
        <end position="327"/>
    </location>
</feature>
<dbReference type="InterPro" id="IPR000917">
    <property type="entry name" value="Sulfatase_N"/>
</dbReference>
<dbReference type="Proteomes" id="UP000620147">
    <property type="component" value="Unassembled WGS sequence"/>
</dbReference>
<evidence type="ECO:0000259" key="3">
    <source>
        <dbReference type="Pfam" id="PF00884"/>
    </source>
</evidence>
<evidence type="ECO:0000256" key="2">
    <source>
        <dbReference type="ARBA" id="ARBA00022801"/>
    </source>
</evidence>
<name>A0ABQ1E1L2_9FIRM</name>
<dbReference type="PANTHER" id="PTHR45953">
    <property type="entry name" value="IDURONATE 2-SULFATASE"/>
    <property type="match status" value="1"/>
</dbReference>
<dbReference type="PANTHER" id="PTHR45953:SF1">
    <property type="entry name" value="IDURONATE 2-SULFATASE"/>
    <property type="match status" value="1"/>
</dbReference>
<evidence type="ECO:0000313" key="5">
    <source>
        <dbReference type="Proteomes" id="UP000620147"/>
    </source>
</evidence>
<dbReference type="Gene3D" id="3.40.720.10">
    <property type="entry name" value="Alkaline Phosphatase, subunit A"/>
    <property type="match status" value="1"/>
</dbReference>
<keyword evidence="2" id="KW-0378">Hydrolase</keyword>
<keyword evidence="1" id="KW-0479">Metal-binding</keyword>
<accession>A0ABQ1E1L2</accession>
<evidence type="ECO:0000256" key="1">
    <source>
        <dbReference type="ARBA" id="ARBA00022723"/>
    </source>
</evidence>
<comment type="caution">
    <text evidence="4">The sequence shown here is derived from an EMBL/GenBank/DDBJ whole genome shotgun (WGS) entry which is preliminary data.</text>
</comment>
<dbReference type="RefSeq" id="WP_118729029.1">
    <property type="nucleotide sequence ID" value="NZ_BLYJ01000027.1"/>
</dbReference>
<protein>
    <submittedName>
        <fullName evidence="4">Sulfatase</fullName>
    </submittedName>
</protein>
<proteinExistence type="predicted"/>